<evidence type="ECO:0000313" key="1">
    <source>
        <dbReference type="EMBL" id="CED92837.1"/>
    </source>
</evidence>
<protein>
    <submittedName>
        <fullName evidence="1">Uncharacterized protein</fullName>
    </submittedName>
</protein>
<sequence>MNKRLSLVTLGLSLSSIVILTGAMTISQPKYALKNIFGKQSSLGDVTIFSQEKRGIYSTNNVILSKDGYKFNRNVKQNPYLDKYSKDFNENREIFQGNIYGTDYLYSDENSIGYIEDVIDNYGEPDITLSTTIKDKNLNTGEVSQFKIEIPNNLKSENNNNHKELVTKYNGEVYIVILGEQESNPDRKKTRKDELEDFVEISKVDFSNKEAKSVNKINLKIDDKSKYRIVYNNPFVIDNRVYFYLESQDKLENSYYLAYYDMENNKFDYIDNKINLELPLELYQQNVEGEKLNLLSNTDNKNKMDLSLYTIDLAIGKVITNNEQYSIKKLNKNMVINTFRVIDNKIYILSKAYDSDNMHLRDYTGNVIVLDKTSKSTLYIGEYRQGDEFASDSYILKNDEL</sequence>
<name>A0A1V1HY83_9FIRM</name>
<dbReference type="GeneID" id="82204260"/>
<dbReference type="Proteomes" id="UP000245622">
    <property type="component" value="Chromosome 1"/>
</dbReference>
<proteinExistence type="predicted"/>
<dbReference type="RefSeq" id="WP_180702629.1">
    <property type="nucleotide sequence ID" value="NZ_JAVSGX010000074.1"/>
</dbReference>
<evidence type="ECO:0000313" key="2">
    <source>
        <dbReference type="Proteomes" id="UP000245622"/>
    </source>
</evidence>
<accession>A0A1V1HY83</accession>
<dbReference type="EMBL" id="LN555523">
    <property type="protein sequence ID" value="CED92837.1"/>
    <property type="molecule type" value="Genomic_DNA"/>
</dbReference>
<reference evidence="1 2" key="1">
    <citation type="submission" date="2014-04" db="EMBL/GenBank/DDBJ databases">
        <authorList>
            <person name="Hornung B.V."/>
        </authorList>
    </citation>
    <scope>NUCLEOTIDE SEQUENCE [LARGE SCALE GENOMIC DNA]</scope>
    <source>
        <strain evidence="1 2">CRIB</strain>
    </source>
</reference>
<keyword evidence="2" id="KW-1185">Reference proteome</keyword>
<dbReference type="KEGG" id="ril:CRIB_78"/>
<gene>
    <name evidence="1" type="ORF">CRIB_78</name>
</gene>
<dbReference type="AlphaFoldDB" id="A0A1V1HY83"/>
<organism evidence="1 2">
    <name type="scientific">Romboutsia ilealis</name>
    <dbReference type="NCBI Taxonomy" id="1115758"/>
    <lineage>
        <taxon>Bacteria</taxon>
        <taxon>Bacillati</taxon>
        <taxon>Bacillota</taxon>
        <taxon>Clostridia</taxon>
        <taxon>Peptostreptococcales</taxon>
        <taxon>Peptostreptococcaceae</taxon>
        <taxon>Romboutsia</taxon>
    </lineage>
</organism>